<protein>
    <recommendedName>
        <fullName evidence="3">Reverse transcriptase Ty1/copia-type domain-containing protein</fullName>
    </recommendedName>
</protein>
<accession>A0A6A3J423</accession>
<evidence type="ECO:0000313" key="1">
    <source>
        <dbReference type="EMBL" id="KAE8988138.1"/>
    </source>
</evidence>
<gene>
    <name evidence="1" type="ORF">PR001_g22129</name>
</gene>
<sequence>MANKPYREAVGSFMYPMTGTRPDVAYFIREISQYLDNPGLPHWNAVRHGLHYLNGTNDFGITLGGVENLELLQSDEYLMAYTDSFYAACQDTRRCIGGYITMFCNSPISWVTWRHHTVVLSTTEAEYIALSYCMQELLYLKLLLRELGYESSKPTLIMEDN</sequence>
<dbReference type="AlphaFoldDB" id="A0A6A3J423"/>
<dbReference type="PANTHER" id="PTHR11439">
    <property type="entry name" value="GAG-POL-RELATED RETROTRANSPOSON"/>
    <property type="match status" value="1"/>
</dbReference>
<dbReference type="CDD" id="cd09272">
    <property type="entry name" value="RNase_HI_RT_Ty1"/>
    <property type="match status" value="1"/>
</dbReference>
<dbReference type="PANTHER" id="PTHR11439:SF467">
    <property type="entry name" value="INTEGRASE CATALYTIC DOMAIN-CONTAINING PROTEIN"/>
    <property type="match status" value="1"/>
</dbReference>
<proteinExistence type="predicted"/>
<evidence type="ECO:0000313" key="2">
    <source>
        <dbReference type="Proteomes" id="UP000429607"/>
    </source>
</evidence>
<dbReference type="EMBL" id="QXFV01002419">
    <property type="protein sequence ID" value="KAE8988138.1"/>
    <property type="molecule type" value="Genomic_DNA"/>
</dbReference>
<name>A0A6A3J423_9STRA</name>
<dbReference type="Proteomes" id="UP000429607">
    <property type="component" value="Unassembled WGS sequence"/>
</dbReference>
<reference evidence="1 2" key="1">
    <citation type="submission" date="2018-09" db="EMBL/GenBank/DDBJ databases">
        <title>Genomic investigation of the strawberry pathogen Phytophthora fragariae indicates pathogenicity is determined by transcriptional variation in three key races.</title>
        <authorList>
            <person name="Adams T.M."/>
            <person name="Armitage A.D."/>
            <person name="Sobczyk M.K."/>
            <person name="Bates H.J."/>
            <person name="Dunwell J.M."/>
            <person name="Nellist C.F."/>
            <person name="Harrison R.J."/>
        </authorList>
    </citation>
    <scope>NUCLEOTIDE SEQUENCE [LARGE SCALE GENOMIC DNA]</scope>
    <source>
        <strain evidence="1 2">SCRP249</strain>
    </source>
</reference>
<organism evidence="1 2">
    <name type="scientific">Phytophthora rubi</name>
    <dbReference type="NCBI Taxonomy" id="129364"/>
    <lineage>
        <taxon>Eukaryota</taxon>
        <taxon>Sar</taxon>
        <taxon>Stramenopiles</taxon>
        <taxon>Oomycota</taxon>
        <taxon>Peronosporomycetes</taxon>
        <taxon>Peronosporales</taxon>
        <taxon>Peronosporaceae</taxon>
        <taxon>Phytophthora</taxon>
    </lineage>
</organism>
<evidence type="ECO:0008006" key="3">
    <source>
        <dbReference type="Google" id="ProtNLM"/>
    </source>
</evidence>
<comment type="caution">
    <text evidence="1">The sequence shown here is derived from an EMBL/GenBank/DDBJ whole genome shotgun (WGS) entry which is preliminary data.</text>
</comment>